<dbReference type="InterPro" id="IPR000938">
    <property type="entry name" value="CAP-Gly_domain"/>
</dbReference>
<evidence type="ECO:0000313" key="3">
    <source>
        <dbReference type="EMBL" id="GMM45931.1"/>
    </source>
</evidence>
<keyword evidence="1" id="KW-0175">Coiled coil</keyword>
<feature type="domain" description="CAP-Gly" evidence="2">
    <location>
        <begin position="31"/>
        <end position="77"/>
    </location>
</feature>
<evidence type="ECO:0000259" key="2">
    <source>
        <dbReference type="PROSITE" id="PS50245"/>
    </source>
</evidence>
<dbReference type="Proteomes" id="UP001378960">
    <property type="component" value="Unassembled WGS sequence"/>
</dbReference>
<keyword evidence="4" id="KW-1185">Reference proteome</keyword>
<proteinExistence type="predicted"/>
<dbReference type="EMBL" id="BTGB01000003">
    <property type="protein sequence ID" value="GMM45931.1"/>
    <property type="molecule type" value="Genomic_DNA"/>
</dbReference>
<dbReference type="PROSITE" id="PS50245">
    <property type="entry name" value="CAP_GLY_2"/>
    <property type="match status" value="1"/>
</dbReference>
<feature type="coiled-coil region" evidence="1">
    <location>
        <begin position="136"/>
        <end position="360"/>
    </location>
</feature>
<dbReference type="SUPFAM" id="SSF74924">
    <property type="entry name" value="Cap-Gly domain"/>
    <property type="match status" value="1"/>
</dbReference>
<dbReference type="Gene3D" id="2.30.30.190">
    <property type="entry name" value="CAP Gly-rich-like domain"/>
    <property type="match status" value="1"/>
</dbReference>
<dbReference type="Pfam" id="PF01302">
    <property type="entry name" value="CAP_GLY"/>
    <property type="match status" value="1"/>
</dbReference>
<accession>A0AAV5R361</accession>
<comment type="caution">
    <text evidence="3">The sequence shown here is derived from an EMBL/GenBank/DDBJ whole genome shotgun (WGS) entry which is preliminary data.</text>
</comment>
<dbReference type="AlphaFoldDB" id="A0AAV5R361"/>
<name>A0AAV5R361_PICKL</name>
<organism evidence="3 4">
    <name type="scientific">Pichia kluyveri</name>
    <name type="common">Yeast</name>
    <dbReference type="NCBI Taxonomy" id="36015"/>
    <lineage>
        <taxon>Eukaryota</taxon>
        <taxon>Fungi</taxon>
        <taxon>Dikarya</taxon>
        <taxon>Ascomycota</taxon>
        <taxon>Saccharomycotina</taxon>
        <taxon>Pichiomycetes</taxon>
        <taxon>Pichiales</taxon>
        <taxon>Pichiaceae</taxon>
        <taxon>Pichia</taxon>
    </lineage>
</organism>
<protein>
    <submittedName>
        <fullName evidence="3">Bik1 protein</fullName>
    </submittedName>
</protein>
<evidence type="ECO:0000313" key="4">
    <source>
        <dbReference type="Proteomes" id="UP001378960"/>
    </source>
</evidence>
<dbReference type="InterPro" id="IPR036859">
    <property type="entry name" value="CAP-Gly_dom_sf"/>
</dbReference>
<dbReference type="Gene3D" id="1.10.287.1490">
    <property type="match status" value="1"/>
</dbReference>
<sequence>MSTDIISVLPPIGTRIPFPNSSDTVILRYVGSVAGHDGVYCGLELSGSLISKGKNSGIVDGIKYFDVEIEGSGLFVPLRKIISWISGSVNSNNNNNLSQNNSQLSITPRQSIANNSMHNTPHSNTRQSGMFDDSQIQELKDYIKLLQERLESRENDLKELDVQIDELDVSMRAKDARLARKEEKFENYKKQKENEVEMLMNTVKTLGESIEDLKIKLNEKSKVIEENSSDKREELENELEMLRKEFNQFKVSKNKEVNELRRFEMINYQLEMKIEELSNNGNGTNNSSEEIEMMKIEYEKIKVENDHLKDANMKLQKKNDELIQHNRTILEENNNLLKEKEQYNNEIIQRDQQIEELKKRLEVRDIGKDGLLKIYVPEEKIAPSAGRSSFCEHCDMNGHATDECPYQKNEEMDLF</sequence>
<gene>
    <name evidence="3" type="ORF">DAPK24_025060</name>
</gene>
<evidence type="ECO:0000256" key="1">
    <source>
        <dbReference type="SAM" id="Coils"/>
    </source>
</evidence>
<dbReference type="SMART" id="SM01052">
    <property type="entry name" value="CAP_GLY"/>
    <property type="match status" value="1"/>
</dbReference>
<reference evidence="3 4" key="1">
    <citation type="journal article" date="2023" name="Elife">
        <title>Identification of key yeast species and microbe-microbe interactions impacting larval growth of Drosophila in the wild.</title>
        <authorList>
            <person name="Mure A."/>
            <person name="Sugiura Y."/>
            <person name="Maeda R."/>
            <person name="Honda K."/>
            <person name="Sakurai N."/>
            <person name="Takahashi Y."/>
            <person name="Watada M."/>
            <person name="Katoh T."/>
            <person name="Gotoh A."/>
            <person name="Gotoh Y."/>
            <person name="Taniguchi I."/>
            <person name="Nakamura K."/>
            <person name="Hayashi T."/>
            <person name="Katayama T."/>
            <person name="Uemura T."/>
            <person name="Hattori Y."/>
        </authorList>
    </citation>
    <scope>NUCLEOTIDE SEQUENCE [LARGE SCALE GENOMIC DNA]</scope>
    <source>
        <strain evidence="3 4">PK-24</strain>
    </source>
</reference>